<dbReference type="EMBL" id="JAAIJQ010000019">
    <property type="protein sequence ID" value="NEV61902.1"/>
    <property type="molecule type" value="Genomic_DNA"/>
</dbReference>
<sequence length="286" mass="31467">MYRHDAHAGNHGDVLKHAVLTLLLDRLRSAPGPRLYAETHAGAGVYRIASGSGEPTASAAEGIGRLWARRAELPELSAYFEAIGTLSPTETPSLYPGSPWLASRLLAPEDRLLLFEIQEDQAARLQDHLGGDERTAILRGNGLAGLPERLSGRERTGLILIDPPYSHPREDALAFDCITRIRARWPSGAIALWYPRHADDHDRHQRRLTRLRGQARLLLSAEIKLRPMSHAVCMLGSGVAILDGPDGIEEALGALLPRVAARLLRPSHDTTEEASRVPWRLGSFRQ</sequence>
<dbReference type="GO" id="GO:0005829">
    <property type="term" value="C:cytosol"/>
    <property type="evidence" value="ECO:0007669"/>
    <property type="project" value="TreeGrafter"/>
</dbReference>
<proteinExistence type="predicted"/>
<organism evidence="1 2">
    <name type="scientific">Thiorhodococcus minor</name>
    <dbReference type="NCBI Taxonomy" id="57489"/>
    <lineage>
        <taxon>Bacteria</taxon>
        <taxon>Pseudomonadati</taxon>
        <taxon>Pseudomonadota</taxon>
        <taxon>Gammaproteobacteria</taxon>
        <taxon>Chromatiales</taxon>
        <taxon>Chromatiaceae</taxon>
        <taxon>Thiorhodococcus</taxon>
    </lineage>
</organism>
<dbReference type="Proteomes" id="UP000483379">
    <property type="component" value="Unassembled WGS sequence"/>
</dbReference>
<evidence type="ECO:0000313" key="2">
    <source>
        <dbReference type="Proteomes" id="UP000483379"/>
    </source>
</evidence>
<dbReference type="PANTHER" id="PTHR37426">
    <property type="entry name" value="RIBOSOMAL RNA LARGE SUBUNIT METHYLTRANSFERASE J"/>
    <property type="match status" value="1"/>
</dbReference>
<name>A0A6M0JWG4_9GAMM</name>
<reference evidence="1 2" key="1">
    <citation type="submission" date="2020-02" db="EMBL/GenBank/DDBJ databases">
        <title>Genome sequences of Thiorhodococcus mannitoliphagus and Thiorhodococcus minor, purple sulfur photosynthetic bacteria in the gammaproteobacterial family, Chromatiaceae.</title>
        <authorList>
            <person name="Aviles F.A."/>
            <person name="Meyer T.E."/>
            <person name="Kyndt J.A."/>
        </authorList>
    </citation>
    <scope>NUCLEOTIDE SEQUENCE [LARGE SCALE GENOMIC DNA]</scope>
    <source>
        <strain evidence="1 2">DSM 11518</strain>
    </source>
</reference>
<comment type="caution">
    <text evidence="1">The sequence shown here is derived from an EMBL/GenBank/DDBJ whole genome shotgun (WGS) entry which is preliminary data.</text>
</comment>
<gene>
    <name evidence="1" type="ORF">G3446_08355</name>
</gene>
<keyword evidence="1" id="KW-0808">Transferase</keyword>
<dbReference type="SUPFAM" id="SSF53335">
    <property type="entry name" value="S-adenosyl-L-methionine-dependent methyltransferases"/>
    <property type="match status" value="1"/>
</dbReference>
<dbReference type="AlphaFoldDB" id="A0A6M0JWG4"/>
<accession>A0A6M0JWG4</accession>
<dbReference type="PANTHER" id="PTHR37426:SF1">
    <property type="entry name" value="RIBOSOMAL RNA LARGE SUBUNIT METHYLTRANSFERASE J"/>
    <property type="match status" value="1"/>
</dbReference>
<dbReference type="InterPro" id="IPR029063">
    <property type="entry name" value="SAM-dependent_MTases_sf"/>
</dbReference>
<keyword evidence="1" id="KW-0489">Methyltransferase</keyword>
<dbReference type="Pfam" id="PF04378">
    <property type="entry name" value="RsmJ"/>
    <property type="match status" value="1"/>
</dbReference>
<dbReference type="GO" id="GO:0036307">
    <property type="term" value="F:23S rRNA (adenine(2030)-N(6))-methyltransferase activity"/>
    <property type="evidence" value="ECO:0007669"/>
    <property type="project" value="TreeGrafter"/>
</dbReference>
<dbReference type="InterPro" id="IPR007473">
    <property type="entry name" value="RlmJ"/>
</dbReference>
<protein>
    <submittedName>
        <fullName evidence="1">23S rRNA (Adenine(2030)-N(6))-methyltransferase RlmJ</fullName>
    </submittedName>
</protein>
<dbReference type="GO" id="GO:0070475">
    <property type="term" value="P:rRNA base methylation"/>
    <property type="evidence" value="ECO:0007669"/>
    <property type="project" value="InterPro"/>
</dbReference>
<dbReference type="Gene3D" id="3.40.50.150">
    <property type="entry name" value="Vaccinia Virus protein VP39"/>
    <property type="match status" value="1"/>
</dbReference>
<keyword evidence="2" id="KW-1185">Reference proteome</keyword>
<evidence type="ECO:0000313" key="1">
    <source>
        <dbReference type="EMBL" id="NEV61902.1"/>
    </source>
</evidence>
<dbReference type="RefSeq" id="WP_164452378.1">
    <property type="nucleotide sequence ID" value="NZ_JAAIJQ010000019.1"/>
</dbReference>